<dbReference type="GO" id="GO:0016279">
    <property type="term" value="F:protein-lysine N-methyltransferase activity"/>
    <property type="evidence" value="ECO:0007669"/>
    <property type="project" value="TreeGrafter"/>
</dbReference>
<proteinExistence type="predicted"/>
<evidence type="ECO:0000313" key="1">
    <source>
        <dbReference type="EMBL" id="KAF4619882.1"/>
    </source>
</evidence>
<dbReference type="SUPFAM" id="SSF82199">
    <property type="entry name" value="SET domain"/>
    <property type="match status" value="1"/>
</dbReference>
<dbReference type="AlphaFoldDB" id="A0A8H4R104"/>
<dbReference type="Gene3D" id="3.90.1410.10">
    <property type="entry name" value="set domain protein methyltransferase, domain 1"/>
    <property type="match status" value="1"/>
</dbReference>
<reference evidence="1 2" key="1">
    <citation type="submission" date="2019-12" db="EMBL/GenBank/DDBJ databases">
        <authorList>
            <person name="Floudas D."/>
            <person name="Bentzer J."/>
            <person name="Ahren D."/>
            <person name="Johansson T."/>
            <person name="Persson P."/>
            <person name="Tunlid A."/>
        </authorList>
    </citation>
    <scope>NUCLEOTIDE SEQUENCE [LARGE SCALE GENOMIC DNA]</scope>
    <source>
        <strain evidence="1 2">CBS 102.39</strain>
    </source>
</reference>
<protein>
    <recommendedName>
        <fullName evidence="3">SET domain-containing protein</fullName>
    </recommendedName>
</protein>
<sequence length="422" mass="47384">MSTIQSSPYSRLQSWLTNAGGGFHPETGFSQDIAGSRIIATEDLEKDIPVVSCPFSKIITKTLAREAVLQVLGNPSDVDNEDWTERQWIGTYLSLHWIIGESESTALGHYEYLATLPGPKQLRTPLHFTQDELELFKGTNLYGATLDRELDWKKEWDECRSFVAKINNQWGESFSWEKYLTAGTYLSSRSFPSSLLNKNPSLIATPSTEPVLIPGVDSLNHARAQPVSWVVTYPMEEEPVSEPKISLILHTPIAKEQELFNNYGPKPNSELILGYGFSLPANPDDTVVLKLGGAIDGKKWEIGRDARGAEGLWKEILSTLMEPGTELEDATYEDILDAAEMMQEMVQAKIDRLPPLVALNKEKFRPEVQSMFYHYIEGQAAILQSLFDFCGMREQEAIELARKQGINLVLDPNPEADEEEDQ</sequence>
<accession>A0A8H4R104</accession>
<dbReference type="PANTHER" id="PTHR13271">
    <property type="entry name" value="UNCHARACTERIZED PUTATIVE METHYLTRANSFERASE"/>
    <property type="match status" value="1"/>
</dbReference>
<dbReference type="PANTHER" id="PTHR13271:SF147">
    <property type="entry name" value="PROTEIN-LYSINE N-METHYLTRANSFERASE EFM1-RELATED"/>
    <property type="match status" value="1"/>
</dbReference>
<name>A0A8H4R104_9AGAR</name>
<dbReference type="EMBL" id="JAACJL010000016">
    <property type="protein sequence ID" value="KAF4619882.1"/>
    <property type="molecule type" value="Genomic_DNA"/>
</dbReference>
<organism evidence="1 2">
    <name type="scientific">Agrocybe pediades</name>
    <dbReference type="NCBI Taxonomy" id="84607"/>
    <lineage>
        <taxon>Eukaryota</taxon>
        <taxon>Fungi</taxon>
        <taxon>Dikarya</taxon>
        <taxon>Basidiomycota</taxon>
        <taxon>Agaricomycotina</taxon>
        <taxon>Agaricomycetes</taxon>
        <taxon>Agaricomycetidae</taxon>
        <taxon>Agaricales</taxon>
        <taxon>Agaricineae</taxon>
        <taxon>Strophariaceae</taxon>
        <taxon>Agrocybe</taxon>
    </lineage>
</organism>
<dbReference type="InterPro" id="IPR046341">
    <property type="entry name" value="SET_dom_sf"/>
</dbReference>
<comment type="caution">
    <text evidence="1">The sequence shown here is derived from an EMBL/GenBank/DDBJ whole genome shotgun (WGS) entry which is preliminary data.</text>
</comment>
<dbReference type="GO" id="GO:0005634">
    <property type="term" value="C:nucleus"/>
    <property type="evidence" value="ECO:0007669"/>
    <property type="project" value="TreeGrafter"/>
</dbReference>
<evidence type="ECO:0000313" key="2">
    <source>
        <dbReference type="Proteomes" id="UP000521872"/>
    </source>
</evidence>
<gene>
    <name evidence="1" type="ORF">D9613_005303</name>
</gene>
<dbReference type="Proteomes" id="UP000521872">
    <property type="component" value="Unassembled WGS sequence"/>
</dbReference>
<keyword evidence="2" id="KW-1185">Reference proteome</keyword>
<evidence type="ECO:0008006" key="3">
    <source>
        <dbReference type="Google" id="ProtNLM"/>
    </source>
</evidence>
<dbReference type="InterPro" id="IPR050600">
    <property type="entry name" value="SETD3_SETD6_MTase"/>
</dbReference>